<accession>A0ABP7N2L1</accession>
<organism evidence="1 2">
    <name type="scientific">Litoribacillus peritrichatus</name>
    <dbReference type="NCBI Taxonomy" id="718191"/>
    <lineage>
        <taxon>Bacteria</taxon>
        <taxon>Pseudomonadati</taxon>
        <taxon>Pseudomonadota</taxon>
        <taxon>Gammaproteobacteria</taxon>
        <taxon>Oceanospirillales</taxon>
        <taxon>Oceanospirillaceae</taxon>
        <taxon>Litoribacillus</taxon>
    </lineage>
</organism>
<name>A0ABP7N2L1_9GAMM</name>
<proteinExistence type="predicted"/>
<evidence type="ECO:0000313" key="1">
    <source>
        <dbReference type="EMBL" id="GAA3934184.1"/>
    </source>
</evidence>
<sequence length="417" mass="47355">MNDKTELIVETSENATDSILYPEIGKTPRKDPFHTLNKITTLRQLHIQSIAQIWSESDEITKFIEEAGEDYKSINPTEWVCPESGEKPYQESFWARLTVKLGPVKVFDKLSNENPYRFWYKGVAPIFNSSNGGYMVQPFVNNRIIIKLPKKPENLSPTELTKAIAAYFVSSPGLFGDSHISQHDLNFKNSGASVLGDLNILQEQFQLNSGLFIKMVTRFTSEYNFDPVEQTIDSVIVPQVDVHSTYDLSDSPSVYNSFGAAMQNLLALMWSSEEIRKAVITKPEDIEKHPPGQTVRIIKELIGYEYPFLLDLIIEEDNDTAFFDKVNLVDRDSGVVSVKEAQGGLELRNRWVWRYDQETIDQLDSKGNLSPSDYYIFPKIPLQTLEMVVPIQPQLKDNSPVALSRYNVDSAGFPFSC</sequence>
<reference evidence="2" key="1">
    <citation type="journal article" date="2019" name="Int. J. Syst. Evol. Microbiol.">
        <title>The Global Catalogue of Microorganisms (GCM) 10K type strain sequencing project: providing services to taxonomists for standard genome sequencing and annotation.</title>
        <authorList>
            <consortium name="The Broad Institute Genomics Platform"/>
            <consortium name="The Broad Institute Genome Sequencing Center for Infectious Disease"/>
            <person name="Wu L."/>
            <person name="Ma J."/>
        </authorList>
    </citation>
    <scope>NUCLEOTIDE SEQUENCE [LARGE SCALE GENOMIC DNA]</scope>
    <source>
        <strain evidence="2">JCM 17551</strain>
    </source>
</reference>
<keyword evidence="2" id="KW-1185">Reference proteome</keyword>
<evidence type="ECO:0000313" key="2">
    <source>
        <dbReference type="Proteomes" id="UP001501565"/>
    </source>
</evidence>
<protein>
    <submittedName>
        <fullName evidence="1">Uncharacterized protein</fullName>
    </submittedName>
</protein>
<gene>
    <name evidence="1" type="ORF">GCM10022277_33460</name>
</gene>
<dbReference type="Proteomes" id="UP001501565">
    <property type="component" value="Unassembled WGS sequence"/>
</dbReference>
<comment type="caution">
    <text evidence="1">The sequence shown here is derived from an EMBL/GenBank/DDBJ whole genome shotgun (WGS) entry which is preliminary data.</text>
</comment>
<dbReference type="RefSeq" id="WP_344799736.1">
    <property type="nucleotide sequence ID" value="NZ_BAABBN010000012.1"/>
</dbReference>
<dbReference type="EMBL" id="BAABBN010000012">
    <property type="protein sequence ID" value="GAA3934184.1"/>
    <property type="molecule type" value="Genomic_DNA"/>
</dbReference>